<name>A0A8H4VH44_9HYPO</name>
<dbReference type="Gene3D" id="2.30.110.10">
    <property type="entry name" value="Electron Transport, Fmn-binding Protein, Chain A"/>
    <property type="match status" value="1"/>
</dbReference>
<accession>A0A8H4VH44</accession>
<dbReference type="PANTHER" id="PTHR34071">
    <property type="entry name" value="5-NITROIMIDAZOLE ANTIBIOTICS RESISTANCE PROTEIN, NIMA-FAMILY-RELATED PROTEIN-RELATED"/>
    <property type="match status" value="1"/>
</dbReference>
<reference evidence="1 2" key="1">
    <citation type="journal article" date="2020" name="G3 (Bethesda)">
        <title>Genetic Underpinnings of Host Manipulation by Ophiocordyceps as Revealed by Comparative Transcriptomics.</title>
        <authorList>
            <person name="Will I."/>
            <person name="Das B."/>
            <person name="Trinh T."/>
            <person name="Brachmann A."/>
            <person name="Ohm R.A."/>
            <person name="de Bekker C."/>
        </authorList>
    </citation>
    <scope>NUCLEOTIDE SEQUENCE [LARGE SCALE GENOMIC DNA]</scope>
    <source>
        <strain evidence="1 2">EC05</strain>
    </source>
</reference>
<evidence type="ECO:0000313" key="1">
    <source>
        <dbReference type="EMBL" id="KAF4595857.1"/>
    </source>
</evidence>
<dbReference type="InterPro" id="IPR012349">
    <property type="entry name" value="Split_barrel_FMN-bd"/>
</dbReference>
<proteinExistence type="predicted"/>
<dbReference type="Pfam" id="PF12900">
    <property type="entry name" value="Pyridox_ox_2"/>
    <property type="match status" value="1"/>
</dbReference>
<protein>
    <submittedName>
        <fullName evidence="1">Flavin-nucleotide-binding protein</fullName>
    </submittedName>
</protein>
<dbReference type="PANTHER" id="PTHR34071:SF2">
    <property type="entry name" value="FLAVIN-NUCLEOTIDE-BINDING PROTEIN"/>
    <property type="match status" value="1"/>
</dbReference>
<evidence type="ECO:0000313" key="2">
    <source>
        <dbReference type="Proteomes" id="UP000562929"/>
    </source>
</evidence>
<organism evidence="1 2">
    <name type="scientific">Ophiocordyceps camponoti-floridani</name>
    <dbReference type="NCBI Taxonomy" id="2030778"/>
    <lineage>
        <taxon>Eukaryota</taxon>
        <taxon>Fungi</taxon>
        <taxon>Dikarya</taxon>
        <taxon>Ascomycota</taxon>
        <taxon>Pezizomycotina</taxon>
        <taxon>Sordariomycetes</taxon>
        <taxon>Hypocreomycetidae</taxon>
        <taxon>Hypocreales</taxon>
        <taxon>Ophiocordycipitaceae</taxon>
        <taxon>Ophiocordyceps</taxon>
    </lineage>
</organism>
<comment type="caution">
    <text evidence="1">The sequence shown here is derived from an EMBL/GenBank/DDBJ whole genome shotgun (WGS) entry which is preliminary data.</text>
</comment>
<keyword evidence="2" id="KW-1185">Reference proteome</keyword>
<dbReference type="AlphaFoldDB" id="A0A8H4VH44"/>
<sequence>MGRHELEYPQGALNTIRRHSERASYALKTIHTLINTAPIVHVSFNPPAPLPVTLPMIGQMGSYSRPSADVDDPLDLYLHGYVSARFFVTARDADRASLPVCVAASHVDGLVLALSPFNHSYNYRSAVLFGHAALVDDDDEKRYAMRLITDGVVPGRWENTRQTPTAAEMQSTSILRVSIVSGSAKIRDGGVKDDKHDNNHQTLRDTVWTGVVPMYSAMAEPIPTSYNKVDLPSYAAEYLDDFNRDNKEHSLAAANDTNPVGYDS</sequence>
<dbReference type="InterPro" id="IPR024747">
    <property type="entry name" value="Pyridox_Oxase-rel"/>
</dbReference>
<gene>
    <name evidence="1" type="ORF">GQ602_001470</name>
</gene>
<dbReference type="Proteomes" id="UP000562929">
    <property type="component" value="Unassembled WGS sequence"/>
</dbReference>
<dbReference type="EMBL" id="JAACLJ010000001">
    <property type="protein sequence ID" value="KAF4595857.1"/>
    <property type="molecule type" value="Genomic_DNA"/>
</dbReference>
<dbReference type="SUPFAM" id="SSF50475">
    <property type="entry name" value="FMN-binding split barrel"/>
    <property type="match status" value="1"/>
</dbReference>
<dbReference type="OrthoDB" id="444432at2759"/>